<reference evidence="2 3" key="1">
    <citation type="journal article" date="2014" name="PLoS Genet.">
        <title>The Genome of Spironucleus salmonicida Highlights a Fish Pathogen Adapted to Fluctuating Environments.</title>
        <authorList>
            <person name="Xu F."/>
            <person name="Jerlstrom-Hultqvist J."/>
            <person name="Einarsson E."/>
            <person name="Astvaldsson A."/>
            <person name="Svard S.G."/>
            <person name="Andersson J.O."/>
        </authorList>
    </citation>
    <scope>NUCLEOTIDE SEQUENCE</scope>
    <source>
        <strain evidence="3">ATCC 50377</strain>
    </source>
</reference>
<evidence type="ECO:0000313" key="4">
    <source>
        <dbReference type="Proteomes" id="UP000018208"/>
    </source>
</evidence>
<evidence type="ECO:0000313" key="2">
    <source>
        <dbReference type="EMBL" id="EST43618.1"/>
    </source>
</evidence>
<name>V6LH32_9EUKA</name>
<proteinExistence type="predicted"/>
<evidence type="ECO:0000313" key="3">
    <source>
        <dbReference type="EMBL" id="KAH0577591.1"/>
    </source>
</evidence>
<reference evidence="3" key="2">
    <citation type="submission" date="2020-12" db="EMBL/GenBank/DDBJ databases">
        <title>New Spironucleus salmonicida genome in near-complete chromosomes.</title>
        <authorList>
            <person name="Xu F."/>
            <person name="Kurt Z."/>
            <person name="Jimenez-Gonzalez A."/>
            <person name="Astvaldsson A."/>
            <person name="Andersson J.O."/>
            <person name="Svard S.G."/>
        </authorList>
    </citation>
    <scope>NUCLEOTIDE SEQUENCE</scope>
    <source>
        <strain evidence="3">ATCC 50377</strain>
    </source>
</reference>
<evidence type="ECO:0000256" key="1">
    <source>
        <dbReference type="SAM" id="Coils"/>
    </source>
</evidence>
<keyword evidence="4" id="KW-1185">Reference proteome</keyword>
<dbReference type="VEuPathDB" id="GiardiaDB:SS50377_20945"/>
<dbReference type="EMBL" id="KI546135">
    <property type="protein sequence ID" value="EST43618.1"/>
    <property type="molecule type" value="Genomic_DNA"/>
</dbReference>
<organism evidence="2">
    <name type="scientific">Spironucleus salmonicida</name>
    <dbReference type="NCBI Taxonomy" id="348837"/>
    <lineage>
        <taxon>Eukaryota</taxon>
        <taxon>Metamonada</taxon>
        <taxon>Diplomonadida</taxon>
        <taxon>Hexamitidae</taxon>
        <taxon>Hexamitinae</taxon>
        <taxon>Spironucleus</taxon>
    </lineage>
</organism>
<feature type="coiled-coil region" evidence="1">
    <location>
        <begin position="150"/>
        <end position="212"/>
    </location>
</feature>
<keyword evidence="1" id="KW-0175">Coiled coil</keyword>
<dbReference type="EMBL" id="AUWU02000001">
    <property type="protein sequence ID" value="KAH0577591.1"/>
    <property type="molecule type" value="Genomic_DNA"/>
</dbReference>
<gene>
    <name evidence="2" type="ORF">SS50377_16660</name>
    <name evidence="3" type="ORF">SS50377_20945</name>
</gene>
<dbReference type="AlphaFoldDB" id="V6LH32"/>
<accession>V6LH32</accession>
<protein>
    <submittedName>
        <fullName evidence="2">Uncharacterized protein</fullName>
    </submittedName>
</protein>
<dbReference type="Proteomes" id="UP000018208">
    <property type="component" value="Unassembled WGS sequence"/>
</dbReference>
<sequence length="244" mass="28774">MSKQLDCPQCFTETAQQSYLSQQLISEHQTNDFMKQSILSLQNISYKIQNSKQIDLIPPTDNDTFVIEQLATKELLNKLENYFQKEKFLTKLLGQNNQQQLNPVIDFYSETKKVEDYLLLLQAKEQQQTSDLMASLEKSIQVYKMNLADVSRSYADIEELQANLKQLSIDVEEEKRNNHQAIEYRTEQYLKIEQINLQIQQENQKFERNQEIQSKLKTENLQKKKYLLSLRSQVKQKMSTVGMM</sequence>